<accession>A0AAV7MWG9</accession>
<evidence type="ECO:0000313" key="3">
    <source>
        <dbReference type="Proteomes" id="UP001066276"/>
    </source>
</evidence>
<reference evidence="2" key="1">
    <citation type="journal article" date="2022" name="bioRxiv">
        <title>Sequencing and chromosome-scale assembly of the giantPleurodeles waltlgenome.</title>
        <authorList>
            <person name="Brown T."/>
            <person name="Elewa A."/>
            <person name="Iarovenko S."/>
            <person name="Subramanian E."/>
            <person name="Araus A.J."/>
            <person name="Petzold A."/>
            <person name="Susuki M."/>
            <person name="Suzuki K.-i.T."/>
            <person name="Hayashi T."/>
            <person name="Toyoda A."/>
            <person name="Oliveira C."/>
            <person name="Osipova E."/>
            <person name="Leigh N.D."/>
            <person name="Simon A."/>
            <person name="Yun M.H."/>
        </authorList>
    </citation>
    <scope>NUCLEOTIDE SEQUENCE</scope>
    <source>
        <strain evidence="2">20211129_DDA</strain>
        <tissue evidence="2">Liver</tissue>
    </source>
</reference>
<feature type="compositionally biased region" description="Low complexity" evidence="1">
    <location>
        <begin position="131"/>
        <end position="140"/>
    </location>
</feature>
<feature type="region of interest" description="Disordered" evidence="1">
    <location>
        <begin position="20"/>
        <end position="159"/>
    </location>
</feature>
<dbReference type="Proteomes" id="UP001066276">
    <property type="component" value="Chromosome 9"/>
</dbReference>
<evidence type="ECO:0000256" key="1">
    <source>
        <dbReference type="SAM" id="MobiDB-lite"/>
    </source>
</evidence>
<evidence type="ECO:0000313" key="2">
    <source>
        <dbReference type="EMBL" id="KAJ1107711.1"/>
    </source>
</evidence>
<protein>
    <submittedName>
        <fullName evidence="2">Uncharacterized protein</fullName>
    </submittedName>
</protein>
<gene>
    <name evidence="2" type="ORF">NDU88_005100</name>
</gene>
<name>A0AAV7MWG9_PLEWA</name>
<dbReference type="EMBL" id="JANPWB010000013">
    <property type="protein sequence ID" value="KAJ1107711.1"/>
    <property type="molecule type" value="Genomic_DNA"/>
</dbReference>
<proteinExistence type="predicted"/>
<comment type="caution">
    <text evidence="2">The sequence shown here is derived from an EMBL/GenBank/DDBJ whole genome shotgun (WGS) entry which is preliminary data.</text>
</comment>
<dbReference type="AlphaFoldDB" id="A0AAV7MWG9"/>
<feature type="compositionally biased region" description="Polar residues" evidence="1">
    <location>
        <begin position="59"/>
        <end position="74"/>
    </location>
</feature>
<keyword evidence="3" id="KW-1185">Reference proteome</keyword>
<sequence length="159" mass="16803">MSAASRPMQVVHSPYQLSAGLDPIQPAQRPIPSLPPPLLNRGVSHGPLAWASSPGGPRSSITAGNHHTSGEPQQSAPPPGLRAQQPPAASLHRPVAHQSTPRLAHSRAQGQSRSSYREPGSRGAVVRPNRRSAPSRPRSSTGTAKRLPPRAWLNRSAPP</sequence>
<organism evidence="2 3">
    <name type="scientific">Pleurodeles waltl</name>
    <name type="common">Iberian ribbed newt</name>
    <dbReference type="NCBI Taxonomy" id="8319"/>
    <lineage>
        <taxon>Eukaryota</taxon>
        <taxon>Metazoa</taxon>
        <taxon>Chordata</taxon>
        <taxon>Craniata</taxon>
        <taxon>Vertebrata</taxon>
        <taxon>Euteleostomi</taxon>
        <taxon>Amphibia</taxon>
        <taxon>Batrachia</taxon>
        <taxon>Caudata</taxon>
        <taxon>Salamandroidea</taxon>
        <taxon>Salamandridae</taxon>
        <taxon>Pleurodelinae</taxon>
        <taxon>Pleurodeles</taxon>
    </lineage>
</organism>